<dbReference type="AlphaFoldDB" id="A0A2U2DYB9"/>
<evidence type="ECO:0000313" key="2">
    <source>
        <dbReference type="Proteomes" id="UP000245252"/>
    </source>
</evidence>
<evidence type="ECO:0000313" key="1">
    <source>
        <dbReference type="EMBL" id="PWE58311.1"/>
    </source>
</evidence>
<dbReference type="OrthoDB" id="8389669at2"/>
<accession>A0A2U2DYB9</accession>
<name>A0A2U2DYB9_9HYPH</name>
<protein>
    <submittedName>
        <fullName evidence="1">Uncharacterized protein</fullName>
    </submittedName>
</protein>
<dbReference type="Proteomes" id="UP000245252">
    <property type="component" value="Unassembled WGS sequence"/>
</dbReference>
<sequence>MNRVVVAAHFCLFLTLLIVVWALPSGRFVLVVTDPSAPPAHMLSVIGGAGGAFVGPGRLPWMAIAYSDAEGFPTRLMQSGALLVLNHSLAAGCLQRDLK</sequence>
<proteinExistence type="predicted"/>
<dbReference type="RefSeq" id="WP_109456830.1">
    <property type="nucleotide sequence ID" value="NZ_QFBC01000001.1"/>
</dbReference>
<dbReference type="EMBL" id="QFBC01000001">
    <property type="protein sequence ID" value="PWE58311.1"/>
    <property type="molecule type" value="Genomic_DNA"/>
</dbReference>
<comment type="caution">
    <text evidence="1">The sequence shown here is derived from an EMBL/GenBank/DDBJ whole genome shotgun (WGS) entry which is preliminary data.</text>
</comment>
<organism evidence="1 2">
    <name type="scientific">Metarhizobium album</name>
    <dbReference type="NCBI Taxonomy" id="2182425"/>
    <lineage>
        <taxon>Bacteria</taxon>
        <taxon>Pseudomonadati</taxon>
        <taxon>Pseudomonadota</taxon>
        <taxon>Alphaproteobacteria</taxon>
        <taxon>Hyphomicrobiales</taxon>
        <taxon>Rhizobiaceae</taxon>
        <taxon>Metarhizobium</taxon>
    </lineage>
</organism>
<reference evidence="1 2" key="1">
    <citation type="submission" date="2018-05" db="EMBL/GenBank/DDBJ databases">
        <title>The draft genome of strain NS-104.</title>
        <authorList>
            <person name="Hang P."/>
            <person name="Jiang J."/>
        </authorList>
    </citation>
    <scope>NUCLEOTIDE SEQUENCE [LARGE SCALE GENOMIC DNA]</scope>
    <source>
        <strain evidence="1 2">NS-104</strain>
    </source>
</reference>
<keyword evidence="2" id="KW-1185">Reference proteome</keyword>
<gene>
    <name evidence="1" type="ORF">DEM27_03875</name>
</gene>